<dbReference type="Pfam" id="PF02089">
    <property type="entry name" value="Palm_thioest"/>
    <property type="match status" value="1"/>
</dbReference>
<keyword evidence="3" id="KW-1185">Reference proteome</keyword>
<protein>
    <submittedName>
        <fullName evidence="2">Uncharacterized protein</fullName>
    </submittedName>
</protein>
<gene>
    <name evidence="2" type="ORF">J5N97_029701</name>
</gene>
<proteinExistence type="predicted"/>
<evidence type="ECO:0000256" key="1">
    <source>
        <dbReference type="ARBA" id="ARBA00022801"/>
    </source>
</evidence>
<dbReference type="GO" id="GO:0016790">
    <property type="term" value="F:thiolester hydrolase activity"/>
    <property type="evidence" value="ECO:0007669"/>
    <property type="project" value="TreeGrafter"/>
</dbReference>
<dbReference type="InterPro" id="IPR029058">
    <property type="entry name" value="AB_hydrolase_fold"/>
</dbReference>
<reference evidence="2" key="2">
    <citation type="journal article" date="2022" name="Hortic Res">
        <title>The genome of Dioscorea zingiberensis sheds light on the biosynthesis, origin and evolution of the medicinally important diosgenin saponins.</title>
        <authorList>
            <person name="Li Y."/>
            <person name="Tan C."/>
            <person name="Li Z."/>
            <person name="Guo J."/>
            <person name="Li S."/>
            <person name="Chen X."/>
            <person name="Wang C."/>
            <person name="Dai X."/>
            <person name="Yang H."/>
            <person name="Song W."/>
            <person name="Hou L."/>
            <person name="Xu J."/>
            <person name="Tong Z."/>
            <person name="Xu A."/>
            <person name="Yuan X."/>
            <person name="Wang W."/>
            <person name="Yang Q."/>
            <person name="Chen L."/>
            <person name="Sun Z."/>
            <person name="Wang K."/>
            <person name="Pan B."/>
            <person name="Chen J."/>
            <person name="Bao Y."/>
            <person name="Liu F."/>
            <person name="Qi X."/>
            <person name="Gang D.R."/>
            <person name="Wen J."/>
            <person name="Li J."/>
        </authorList>
    </citation>
    <scope>NUCLEOTIDE SEQUENCE</scope>
    <source>
        <strain evidence="2">Dzin_1.0</strain>
    </source>
</reference>
<organism evidence="2 3">
    <name type="scientific">Dioscorea zingiberensis</name>
    <dbReference type="NCBI Taxonomy" id="325984"/>
    <lineage>
        <taxon>Eukaryota</taxon>
        <taxon>Viridiplantae</taxon>
        <taxon>Streptophyta</taxon>
        <taxon>Embryophyta</taxon>
        <taxon>Tracheophyta</taxon>
        <taxon>Spermatophyta</taxon>
        <taxon>Magnoliopsida</taxon>
        <taxon>Liliopsida</taxon>
        <taxon>Dioscoreales</taxon>
        <taxon>Dioscoreaceae</taxon>
        <taxon>Dioscorea</taxon>
    </lineage>
</organism>
<dbReference type="PANTHER" id="PTHR11247:SF8">
    <property type="entry name" value="PALMITOYL-PROTEIN THIOESTERASE 1"/>
    <property type="match status" value="1"/>
</dbReference>
<keyword evidence="1" id="KW-0378">Hydrolase</keyword>
<dbReference type="Proteomes" id="UP001085076">
    <property type="component" value="Miscellaneous, Linkage group lg10"/>
</dbReference>
<dbReference type="PANTHER" id="PTHR11247">
    <property type="entry name" value="PALMITOYL-PROTEIN THIOESTERASE/DOLICHYLDIPHOSPHATASE 1"/>
    <property type="match status" value="1"/>
</dbReference>
<evidence type="ECO:0000313" key="2">
    <source>
        <dbReference type="EMBL" id="KAJ0961873.1"/>
    </source>
</evidence>
<comment type="caution">
    <text evidence="2">The sequence shown here is derived from an EMBL/GenBank/DDBJ whole genome shotgun (WGS) entry which is preliminary data.</text>
</comment>
<dbReference type="SUPFAM" id="SSF53474">
    <property type="entry name" value="alpha/beta-Hydrolases"/>
    <property type="match status" value="1"/>
</dbReference>
<sequence>MARALVSVIVVAVVFAVATPISYSIPFILVHGLTGQCESPDPFIGNLSAWSGSPGCCIEVGDGKCDSAFMSLEKQTNILCQKVKEMEELKEGYNIVATSQFSQQLICSSFAESVKRWVYTDCLQDRLAPSGYLKIPTAIPEYLKGSKFLPKLNNERPNERNPTYKERFSSLNTLVLIMAENDTVLIPKETSWFGYYQDGGFATVLPPQKVLQ</sequence>
<dbReference type="EMBL" id="JAGGNH010000010">
    <property type="protein sequence ID" value="KAJ0961873.1"/>
    <property type="molecule type" value="Genomic_DNA"/>
</dbReference>
<accession>A0A9D5BW94</accession>
<name>A0A9D5BW94_9LILI</name>
<evidence type="ECO:0000313" key="3">
    <source>
        <dbReference type="Proteomes" id="UP001085076"/>
    </source>
</evidence>
<dbReference type="Gene3D" id="3.40.50.1820">
    <property type="entry name" value="alpha/beta hydrolase"/>
    <property type="match status" value="2"/>
</dbReference>
<dbReference type="OrthoDB" id="10263094at2759"/>
<reference evidence="2" key="1">
    <citation type="submission" date="2021-03" db="EMBL/GenBank/DDBJ databases">
        <authorList>
            <person name="Li Z."/>
            <person name="Yang C."/>
        </authorList>
    </citation>
    <scope>NUCLEOTIDE SEQUENCE</scope>
    <source>
        <strain evidence="2">Dzin_1.0</strain>
        <tissue evidence="2">Leaf</tissue>
    </source>
</reference>
<dbReference type="AlphaFoldDB" id="A0A9D5BW94"/>